<evidence type="ECO:0000256" key="5">
    <source>
        <dbReference type="ARBA" id="ARBA00023136"/>
    </source>
</evidence>
<feature type="transmembrane region" description="Helical" evidence="6">
    <location>
        <begin position="181"/>
        <end position="205"/>
    </location>
</feature>
<protein>
    <submittedName>
        <fullName evidence="8">EamA family transporter</fullName>
    </submittedName>
</protein>
<keyword evidence="3 6" id="KW-0812">Transmembrane</keyword>
<name>A0ABR8LVJ9_9FLAO</name>
<sequence length="298" mass="32685">MQNNNTTKWVYLLVLSLIWGTSFILIKKALLGLNAYQLGALRTLITGLFLFIAGYKKISLIKKTDWKWIAISGFLGSFIPAFFFAIAETQIDSAVVSVLNSLVPLNTVLIGAAVFKIASTTKQVIGVVIGFIGTSILMLEGADLNPNQNYWYAGFVIASTVMYAINVNIIKRYLQDVKPLAIAVGNYVVIFIPALIVLVFAGFFNPENFSNPDFNNAIGYVVILSFFGTALAKVLFNTLVQMSTPVFASSVTYIMPIVALIWGLLDGESFSITQIIGTLIILIGVYLANRKTKKIRNI</sequence>
<dbReference type="RefSeq" id="WP_191101579.1">
    <property type="nucleotide sequence ID" value="NZ_JACXXH010000006.1"/>
</dbReference>
<feature type="transmembrane region" description="Helical" evidence="6">
    <location>
        <begin position="246"/>
        <end position="265"/>
    </location>
</feature>
<accession>A0ABR8LVJ9</accession>
<comment type="caution">
    <text evidence="8">The sequence shown here is derived from an EMBL/GenBank/DDBJ whole genome shotgun (WGS) entry which is preliminary data.</text>
</comment>
<feature type="transmembrane region" description="Helical" evidence="6">
    <location>
        <begin position="68"/>
        <end position="87"/>
    </location>
</feature>
<dbReference type="PANTHER" id="PTHR32322">
    <property type="entry name" value="INNER MEMBRANE TRANSPORTER"/>
    <property type="match status" value="1"/>
</dbReference>
<dbReference type="Proteomes" id="UP000627521">
    <property type="component" value="Unassembled WGS sequence"/>
</dbReference>
<reference evidence="8 9" key="1">
    <citation type="submission" date="2020-09" db="EMBL/GenBank/DDBJ databases">
        <title>Bacillus nautilus sp. nov., Chryseoglobus crepusculi sp. nov, and Psychrobacter noctis sp. nov., isolated from deep-sea sponges from the equatorial Atlantic.</title>
        <authorList>
            <person name="Stennett H.L."/>
            <person name="Williams S.E."/>
        </authorList>
    </citation>
    <scope>NUCLEOTIDE SEQUENCE [LARGE SCALE GENOMIC DNA]</scope>
    <source>
        <strain evidence="8 9">28M-24</strain>
    </source>
</reference>
<evidence type="ECO:0000313" key="8">
    <source>
        <dbReference type="EMBL" id="MBD3864208.1"/>
    </source>
</evidence>
<feature type="transmembrane region" description="Helical" evidence="6">
    <location>
        <begin position="271"/>
        <end position="288"/>
    </location>
</feature>
<evidence type="ECO:0000259" key="7">
    <source>
        <dbReference type="Pfam" id="PF00892"/>
    </source>
</evidence>
<evidence type="ECO:0000256" key="4">
    <source>
        <dbReference type="ARBA" id="ARBA00022989"/>
    </source>
</evidence>
<comment type="subcellular location">
    <subcellularLocation>
        <location evidence="1">Membrane</location>
        <topology evidence="1">Multi-pass membrane protein</topology>
    </subcellularLocation>
</comment>
<dbReference type="InterPro" id="IPR037185">
    <property type="entry name" value="EmrE-like"/>
</dbReference>
<feature type="domain" description="EamA" evidence="7">
    <location>
        <begin position="11"/>
        <end position="138"/>
    </location>
</feature>
<feature type="transmembrane region" description="Helical" evidence="6">
    <location>
        <begin position="38"/>
        <end position="56"/>
    </location>
</feature>
<dbReference type="SUPFAM" id="SSF103481">
    <property type="entry name" value="Multidrug resistance efflux transporter EmrE"/>
    <property type="match status" value="2"/>
</dbReference>
<dbReference type="InterPro" id="IPR000620">
    <property type="entry name" value="EamA_dom"/>
</dbReference>
<feature type="transmembrane region" description="Helical" evidence="6">
    <location>
        <begin position="124"/>
        <end position="144"/>
    </location>
</feature>
<evidence type="ECO:0000256" key="3">
    <source>
        <dbReference type="ARBA" id="ARBA00022692"/>
    </source>
</evidence>
<feature type="domain" description="EamA" evidence="7">
    <location>
        <begin position="153"/>
        <end position="289"/>
    </location>
</feature>
<evidence type="ECO:0000256" key="2">
    <source>
        <dbReference type="ARBA" id="ARBA00007362"/>
    </source>
</evidence>
<organism evidence="8 9">
    <name type="scientific">Olleya marilimosa</name>
    <dbReference type="NCBI Taxonomy" id="272164"/>
    <lineage>
        <taxon>Bacteria</taxon>
        <taxon>Pseudomonadati</taxon>
        <taxon>Bacteroidota</taxon>
        <taxon>Flavobacteriia</taxon>
        <taxon>Flavobacteriales</taxon>
        <taxon>Flavobacteriaceae</taxon>
    </lineage>
</organism>
<evidence type="ECO:0000256" key="6">
    <source>
        <dbReference type="SAM" id="Phobius"/>
    </source>
</evidence>
<proteinExistence type="inferred from homology"/>
<comment type="similarity">
    <text evidence="2">Belongs to the EamA transporter family.</text>
</comment>
<feature type="transmembrane region" description="Helical" evidence="6">
    <location>
        <begin position="217"/>
        <end position="239"/>
    </location>
</feature>
<evidence type="ECO:0000256" key="1">
    <source>
        <dbReference type="ARBA" id="ARBA00004141"/>
    </source>
</evidence>
<feature type="transmembrane region" description="Helical" evidence="6">
    <location>
        <begin position="150"/>
        <end position="169"/>
    </location>
</feature>
<keyword evidence="9" id="KW-1185">Reference proteome</keyword>
<evidence type="ECO:0000313" key="9">
    <source>
        <dbReference type="Proteomes" id="UP000627521"/>
    </source>
</evidence>
<feature type="transmembrane region" description="Helical" evidence="6">
    <location>
        <begin position="9"/>
        <end position="26"/>
    </location>
</feature>
<dbReference type="InterPro" id="IPR050638">
    <property type="entry name" value="AA-Vitamin_Transporters"/>
</dbReference>
<keyword evidence="5 6" id="KW-0472">Membrane</keyword>
<keyword evidence="4 6" id="KW-1133">Transmembrane helix</keyword>
<dbReference type="Pfam" id="PF00892">
    <property type="entry name" value="EamA"/>
    <property type="match status" value="2"/>
</dbReference>
<dbReference type="PANTHER" id="PTHR32322:SF2">
    <property type="entry name" value="EAMA DOMAIN-CONTAINING PROTEIN"/>
    <property type="match status" value="1"/>
</dbReference>
<gene>
    <name evidence="8" type="ORF">IEG06_12160</name>
</gene>
<dbReference type="EMBL" id="JACXXH010000006">
    <property type="protein sequence ID" value="MBD3864208.1"/>
    <property type="molecule type" value="Genomic_DNA"/>
</dbReference>
<feature type="transmembrane region" description="Helical" evidence="6">
    <location>
        <begin position="93"/>
        <end position="115"/>
    </location>
</feature>